<dbReference type="InterPro" id="IPR038488">
    <property type="entry name" value="Integrase_DNA-bd_sf"/>
</dbReference>
<dbReference type="SUPFAM" id="SSF56349">
    <property type="entry name" value="DNA breaking-rejoining enzymes"/>
    <property type="match status" value="1"/>
</dbReference>
<dbReference type="OrthoDB" id="7222937at2"/>
<dbReference type="InterPro" id="IPR011010">
    <property type="entry name" value="DNA_brk_join_enz"/>
</dbReference>
<evidence type="ECO:0000313" key="7">
    <source>
        <dbReference type="Proteomes" id="UP000183208"/>
    </source>
</evidence>
<dbReference type="Gene3D" id="3.30.160.390">
    <property type="entry name" value="Integrase, DNA-binding domain"/>
    <property type="match status" value="1"/>
</dbReference>
<dbReference type="PANTHER" id="PTHR30629:SF2">
    <property type="entry name" value="PROPHAGE INTEGRASE INTS-RELATED"/>
    <property type="match status" value="1"/>
</dbReference>
<dbReference type="PROSITE" id="PS51898">
    <property type="entry name" value="TYR_RECOMBINASE"/>
    <property type="match status" value="1"/>
</dbReference>
<dbReference type="InterPro" id="IPR002104">
    <property type="entry name" value="Integrase_catalytic"/>
</dbReference>
<evidence type="ECO:0000313" key="6">
    <source>
        <dbReference type="EMBL" id="SED41737.1"/>
    </source>
</evidence>
<proteinExistence type="inferred from homology"/>
<comment type="similarity">
    <text evidence="1">Belongs to the 'phage' integrase family.</text>
</comment>
<dbReference type="Proteomes" id="UP000183208">
    <property type="component" value="Unassembled WGS sequence"/>
</dbReference>
<evidence type="ECO:0000256" key="1">
    <source>
        <dbReference type="ARBA" id="ARBA00008857"/>
    </source>
</evidence>
<dbReference type="PANTHER" id="PTHR30629">
    <property type="entry name" value="PROPHAGE INTEGRASE"/>
    <property type="match status" value="1"/>
</dbReference>
<dbReference type="GO" id="GO:0006310">
    <property type="term" value="P:DNA recombination"/>
    <property type="evidence" value="ECO:0007669"/>
    <property type="project" value="UniProtKB-KW"/>
</dbReference>
<dbReference type="AlphaFoldDB" id="A0A1H5AHC3"/>
<dbReference type="GO" id="GO:0003677">
    <property type="term" value="F:DNA binding"/>
    <property type="evidence" value="ECO:0007669"/>
    <property type="project" value="InterPro"/>
</dbReference>
<feature type="region of interest" description="Disordered" evidence="4">
    <location>
        <begin position="479"/>
        <end position="502"/>
    </location>
</feature>
<dbReference type="InterPro" id="IPR025166">
    <property type="entry name" value="Integrase_DNA_bind_dom"/>
</dbReference>
<accession>A0A1H5AHC3</accession>
<evidence type="ECO:0000259" key="5">
    <source>
        <dbReference type="PROSITE" id="PS51898"/>
    </source>
</evidence>
<keyword evidence="2" id="KW-0229">DNA integration</keyword>
<keyword evidence="3" id="KW-0233">DNA recombination</keyword>
<reference evidence="6 7" key="1">
    <citation type="submission" date="2016-10" db="EMBL/GenBank/DDBJ databases">
        <authorList>
            <person name="de Groot N.N."/>
        </authorList>
    </citation>
    <scope>NUCLEOTIDE SEQUENCE [LARGE SCALE GENOMIC DNA]</scope>
    <source>
        <strain evidence="6 7">GAS522</strain>
    </source>
</reference>
<dbReference type="InterPro" id="IPR013762">
    <property type="entry name" value="Integrase-like_cat_sf"/>
</dbReference>
<dbReference type="Gene3D" id="1.10.443.10">
    <property type="entry name" value="Intergrase catalytic core"/>
    <property type="match status" value="1"/>
</dbReference>
<dbReference type="RefSeq" id="WP_083387607.1">
    <property type="nucleotide sequence ID" value="NZ_FNTI01000001.1"/>
</dbReference>
<dbReference type="Pfam" id="PF13356">
    <property type="entry name" value="Arm-DNA-bind_3"/>
    <property type="match status" value="1"/>
</dbReference>
<evidence type="ECO:0000256" key="2">
    <source>
        <dbReference type="ARBA" id="ARBA00022908"/>
    </source>
</evidence>
<sequence>MFRRLFLLSVMSRRLKTQHPNWSNGITMTSRWHNDFQSTHNGKAPVQTEPNAKRKPRLLDDDHIEWLRDLADDDEKFRGYYPDSKVFGLTVFLGAKSTVWRFRQQSRTKGNRSSVFKTLGNWPAVTTDEARKEALIYSGAVAAGTAAPGKRQAMPFRRAFESYLAHLKAQAEAKGKPPRWWLNASKLSEAHIMPQWDGWTLSEMSQNPRAVKTWHAKLSKTIPTTADHCARLIRACYREEARLDRTLNPAASPTSGIRLGKVKVSKAVLDFPDFSAWRKAWDKIENPVHKGYHLAALLTGCRPTELAMIRESDIDLDARRMIIRNAKAGNDISLPITGEIAFALAMAINAPPQTITMRGLRGMKRGEVRVIERKKSHHEVAAADLIFPGVRQAGHRSGLPVSGNALRHTFRSIAVSLEISEMLISFLMGHSLQGVSAKYTNELMIANSQALRAAQEKISRRISELLGLTLGGYDDAPLVPDAPTRVETSRKRAKAAAPTRIV</sequence>
<feature type="domain" description="Tyr recombinase" evidence="5">
    <location>
        <begin position="267"/>
        <end position="456"/>
    </location>
</feature>
<gene>
    <name evidence="6" type="ORF">SAMN05444171_4053</name>
</gene>
<dbReference type="Pfam" id="PF00589">
    <property type="entry name" value="Phage_integrase"/>
    <property type="match status" value="1"/>
</dbReference>
<evidence type="ECO:0000256" key="4">
    <source>
        <dbReference type="SAM" id="MobiDB-lite"/>
    </source>
</evidence>
<dbReference type="InterPro" id="IPR050808">
    <property type="entry name" value="Phage_Integrase"/>
</dbReference>
<evidence type="ECO:0000256" key="3">
    <source>
        <dbReference type="ARBA" id="ARBA00023172"/>
    </source>
</evidence>
<dbReference type="EMBL" id="FNTI01000001">
    <property type="protein sequence ID" value="SED41737.1"/>
    <property type="molecule type" value="Genomic_DNA"/>
</dbReference>
<name>A0A1H5AHC3_9BRAD</name>
<dbReference type="GO" id="GO:0015074">
    <property type="term" value="P:DNA integration"/>
    <property type="evidence" value="ECO:0007669"/>
    <property type="project" value="UniProtKB-KW"/>
</dbReference>
<protein>
    <submittedName>
        <fullName evidence="6">Phage integrase family protein</fullName>
    </submittedName>
</protein>
<organism evidence="6 7">
    <name type="scientific">Bradyrhizobium lablabi</name>
    <dbReference type="NCBI Taxonomy" id="722472"/>
    <lineage>
        <taxon>Bacteria</taxon>
        <taxon>Pseudomonadati</taxon>
        <taxon>Pseudomonadota</taxon>
        <taxon>Alphaproteobacteria</taxon>
        <taxon>Hyphomicrobiales</taxon>
        <taxon>Nitrobacteraceae</taxon>
        <taxon>Bradyrhizobium</taxon>
    </lineage>
</organism>